<proteinExistence type="predicted"/>
<dbReference type="RefSeq" id="WP_122903539.1">
    <property type="nucleotide sequence ID" value="NZ_RHHS01000013.1"/>
</dbReference>
<comment type="caution">
    <text evidence="1">The sequence shown here is derived from an EMBL/GenBank/DDBJ whole genome shotgun (WGS) entry which is preliminary data.</text>
</comment>
<sequence>MININTYKIIDKLVDICVFTFNQGQEYWNKREEDIADDIWKSHDKIVDLIADILVLDKERREDLIWYIQELENQNVTKDELFKEFNIKETTSSISNLTINVSANANTLASDIAEAISRALTVTADKISI</sequence>
<evidence type="ECO:0000313" key="1">
    <source>
        <dbReference type="EMBL" id="RNB59372.1"/>
    </source>
</evidence>
<organism evidence="1 2">
    <name type="scientific">Brevibacillus gelatini</name>
    <dbReference type="NCBI Taxonomy" id="1655277"/>
    <lineage>
        <taxon>Bacteria</taxon>
        <taxon>Bacillati</taxon>
        <taxon>Bacillota</taxon>
        <taxon>Bacilli</taxon>
        <taxon>Bacillales</taxon>
        <taxon>Paenibacillaceae</taxon>
        <taxon>Brevibacillus</taxon>
    </lineage>
</organism>
<accession>A0A3M8B7U0</accession>
<dbReference type="Proteomes" id="UP000268829">
    <property type="component" value="Unassembled WGS sequence"/>
</dbReference>
<protein>
    <submittedName>
        <fullName evidence="1">Uncharacterized protein</fullName>
    </submittedName>
</protein>
<gene>
    <name evidence="1" type="ORF">EDM57_04310</name>
</gene>
<name>A0A3M8B7U0_9BACL</name>
<keyword evidence="2" id="KW-1185">Reference proteome</keyword>
<dbReference type="EMBL" id="RHHS01000013">
    <property type="protein sequence ID" value="RNB59372.1"/>
    <property type="molecule type" value="Genomic_DNA"/>
</dbReference>
<dbReference type="AlphaFoldDB" id="A0A3M8B7U0"/>
<evidence type="ECO:0000313" key="2">
    <source>
        <dbReference type="Proteomes" id="UP000268829"/>
    </source>
</evidence>
<reference evidence="1 2" key="1">
    <citation type="submission" date="2018-10" db="EMBL/GenBank/DDBJ databases">
        <title>Phylogenomics of Brevibacillus.</title>
        <authorList>
            <person name="Dunlap C."/>
        </authorList>
    </citation>
    <scope>NUCLEOTIDE SEQUENCE [LARGE SCALE GENOMIC DNA]</scope>
    <source>
        <strain evidence="1 2">DSM 100115</strain>
    </source>
</reference>